<dbReference type="EMBL" id="LAZR01049674">
    <property type="protein sequence ID" value="KKK89089.1"/>
    <property type="molecule type" value="Genomic_DNA"/>
</dbReference>
<sequence>MKDGDVLGITLEDVKDIDKMLGDDFNKRFPDVTQNCPYCGRCPTCGRGVDSEY</sequence>
<accession>A0A0F9BEK8</accession>
<gene>
    <name evidence="1" type="ORF">LCGC14_2736620</name>
</gene>
<comment type="caution">
    <text evidence="1">The sequence shown here is derived from an EMBL/GenBank/DDBJ whole genome shotgun (WGS) entry which is preliminary data.</text>
</comment>
<reference evidence="1" key="1">
    <citation type="journal article" date="2015" name="Nature">
        <title>Complex archaea that bridge the gap between prokaryotes and eukaryotes.</title>
        <authorList>
            <person name="Spang A."/>
            <person name="Saw J.H."/>
            <person name="Jorgensen S.L."/>
            <person name="Zaremba-Niedzwiedzka K."/>
            <person name="Martijn J."/>
            <person name="Lind A.E."/>
            <person name="van Eijk R."/>
            <person name="Schleper C."/>
            <person name="Guy L."/>
            <person name="Ettema T.J."/>
        </authorList>
    </citation>
    <scope>NUCLEOTIDE SEQUENCE</scope>
</reference>
<evidence type="ECO:0000313" key="1">
    <source>
        <dbReference type="EMBL" id="KKK89089.1"/>
    </source>
</evidence>
<name>A0A0F9BEK8_9ZZZZ</name>
<proteinExistence type="predicted"/>
<organism evidence="1">
    <name type="scientific">marine sediment metagenome</name>
    <dbReference type="NCBI Taxonomy" id="412755"/>
    <lineage>
        <taxon>unclassified sequences</taxon>
        <taxon>metagenomes</taxon>
        <taxon>ecological metagenomes</taxon>
    </lineage>
</organism>
<dbReference type="AlphaFoldDB" id="A0A0F9BEK8"/>
<protein>
    <submittedName>
        <fullName evidence="1">Uncharacterized protein</fullName>
    </submittedName>
</protein>